<dbReference type="Gene3D" id="1.10.443.10">
    <property type="entry name" value="Intergrase catalytic core"/>
    <property type="match status" value="1"/>
</dbReference>
<proteinExistence type="predicted"/>
<protein>
    <recommendedName>
        <fullName evidence="3">Tyr recombinase domain-containing protein</fullName>
    </recommendedName>
</protein>
<dbReference type="GO" id="GO:0006310">
    <property type="term" value="P:DNA recombination"/>
    <property type="evidence" value="ECO:0007669"/>
    <property type="project" value="InterPro"/>
</dbReference>
<accession>A0A101UZC1</accession>
<name>A0A101UZC1_9ACTN</name>
<dbReference type="GO" id="GO:0003677">
    <property type="term" value="F:DNA binding"/>
    <property type="evidence" value="ECO:0007669"/>
    <property type="project" value="InterPro"/>
</dbReference>
<dbReference type="STRING" id="909626.AQJ91_17780"/>
<organism evidence="1 2">
    <name type="scientific">Streptomyces dysideae</name>
    <dbReference type="NCBI Taxonomy" id="909626"/>
    <lineage>
        <taxon>Bacteria</taxon>
        <taxon>Bacillati</taxon>
        <taxon>Actinomycetota</taxon>
        <taxon>Actinomycetes</taxon>
        <taxon>Kitasatosporales</taxon>
        <taxon>Streptomycetaceae</taxon>
        <taxon>Streptomyces</taxon>
    </lineage>
</organism>
<evidence type="ECO:0008006" key="3">
    <source>
        <dbReference type="Google" id="ProtNLM"/>
    </source>
</evidence>
<gene>
    <name evidence="1" type="ORF">AQJ91_17780</name>
</gene>
<reference evidence="1 2" key="1">
    <citation type="submission" date="2015-10" db="EMBL/GenBank/DDBJ databases">
        <title>Draft genome sequence of Streptomyces sp. RV15, isolated from a marine sponge.</title>
        <authorList>
            <person name="Ruckert C."/>
            <person name="Abdelmohsen U.R."/>
            <person name="Winkler A."/>
            <person name="Hentschel U."/>
            <person name="Kalinowski J."/>
            <person name="Kampfer P."/>
            <person name="Glaeser S."/>
        </authorList>
    </citation>
    <scope>NUCLEOTIDE SEQUENCE [LARGE SCALE GENOMIC DNA]</scope>
    <source>
        <strain evidence="1 2">RV15</strain>
    </source>
</reference>
<dbReference type="InterPro" id="IPR013762">
    <property type="entry name" value="Integrase-like_cat_sf"/>
</dbReference>
<evidence type="ECO:0000313" key="1">
    <source>
        <dbReference type="EMBL" id="KUO19677.1"/>
    </source>
</evidence>
<comment type="caution">
    <text evidence="1">The sequence shown here is derived from an EMBL/GenBank/DDBJ whole genome shotgun (WGS) entry which is preliminary data.</text>
</comment>
<dbReference type="GO" id="GO:0015074">
    <property type="term" value="P:DNA integration"/>
    <property type="evidence" value="ECO:0007669"/>
    <property type="project" value="InterPro"/>
</dbReference>
<evidence type="ECO:0000313" key="2">
    <source>
        <dbReference type="Proteomes" id="UP000053260"/>
    </source>
</evidence>
<dbReference type="AlphaFoldDB" id="A0A101UZC1"/>
<dbReference type="RefSeq" id="WP_067022230.1">
    <property type="nucleotide sequence ID" value="NZ_KQ949084.1"/>
</dbReference>
<keyword evidence="2" id="KW-1185">Reference proteome</keyword>
<dbReference type="Proteomes" id="UP000053260">
    <property type="component" value="Unassembled WGS sequence"/>
</dbReference>
<dbReference type="EMBL" id="LMXB01000048">
    <property type="protein sequence ID" value="KUO19677.1"/>
    <property type="molecule type" value="Genomic_DNA"/>
</dbReference>
<sequence>MFALRARRAGLRVIPLRNTQHTRSSLLVALKVHPKVAQRILRHSQIAMTMEGRAEASEQEVRAALGKLSQRWAAPAEHTATMTCSSGGPELGVSCTSFSYAVSTVRE</sequence>